<name>A0A171DIN9_9ACTN</name>
<evidence type="ECO:0000313" key="3">
    <source>
        <dbReference type="Proteomes" id="UP000077701"/>
    </source>
</evidence>
<dbReference type="EMBL" id="BDCX01000011">
    <property type="protein sequence ID" value="GAT68758.1"/>
    <property type="molecule type" value="Genomic_DNA"/>
</dbReference>
<evidence type="ECO:0000256" key="1">
    <source>
        <dbReference type="SAM" id="MobiDB-lite"/>
    </source>
</evidence>
<organism evidence="2 3">
    <name type="scientific">Planomonospora sphaerica</name>
    <dbReference type="NCBI Taxonomy" id="161355"/>
    <lineage>
        <taxon>Bacteria</taxon>
        <taxon>Bacillati</taxon>
        <taxon>Actinomycetota</taxon>
        <taxon>Actinomycetes</taxon>
        <taxon>Streptosporangiales</taxon>
        <taxon>Streptosporangiaceae</taxon>
        <taxon>Planomonospora</taxon>
    </lineage>
</organism>
<proteinExistence type="predicted"/>
<accession>A0A171DIN9</accession>
<protein>
    <submittedName>
        <fullName evidence="2">Uncharacterized protein</fullName>
    </submittedName>
</protein>
<reference evidence="3" key="2">
    <citation type="submission" date="2016-04" db="EMBL/GenBank/DDBJ databases">
        <title>Planomonospora sphaerica JCM9374 whole genome shotgun sequence.</title>
        <authorList>
            <person name="Suzuki T."/>
            <person name="Dohra H."/>
            <person name="Kodani S."/>
        </authorList>
    </citation>
    <scope>NUCLEOTIDE SEQUENCE [LARGE SCALE GENOMIC DNA]</scope>
    <source>
        <strain evidence="3">JCM 9374</strain>
    </source>
</reference>
<evidence type="ECO:0000313" key="2">
    <source>
        <dbReference type="EMBL" id="GAT68758.1"/>
    </source>
</evidence>
<comment type="caution">
    <text evidence="2">The sequence shown here is derived from an EMBL/GenBank/DDBJ whole genome shotgun (WGS) entry which is preliminary data.</text>
</comment>
<reference evidence="2 3" key="1">
    <citation type="journal article" date="2016" name="Genome Announc.">
        <title>Draft Genome Sequence of Planomonospora sphaerica JCM9374, a Rare Actinomycete.</title>
        <authorList>
            <person name="Dohra H."/>
            <person name="Suzuki T."/>
            <person name="Inoue Y."/>
            <person name="Kodani S."/>
        </authorList>
    </citation>
    <scope>NUCLEOTIDE SEQUENCE [LARGE SCALE GENOMIC DNA]</scope>
    <source>
        <strain evidence="2 3">JCM 9374</strain>
    </source>
</reference>
<feature type="compositionally biased region" description="Basic residues" evidence="1">
    <location>
        <begin position="74"/>
        <end position="83"/>
    </location>
</feature>
<sequence length="236" mass="24695">MTFSSPQDATLVPYRPAAPGTPARPEAASGTYRRPYGQTVLAGSAVPSRAASHAGTAAQAWPPPHSPAPLPERRPRRGRHRGLARPEPPSPSSPPLSSSLPVAAPPQSAPEARSSPRPEEPPTGTPYRLPQRATSPWFDDELPGERTGDIAVWRPGPPGPPRGSLAGIDETPTVVGASLLPAELLTAGAAVPLTAEAYEALLDMRAAAQRFRAAVERSGHLEGPAAWGDVEVRRVS</sequence>
<feature type="compositionally biased region" description="Pro residues" evidence="1">
    <location>
        <begin position="61"/>
        <end position="70"/>
    </location>
</feature>
<gene>
    <name evidence="2" type="ORF">PS9374_04423</name>
</gene>
<dbReference type="STRING" id="161355.PS9374_04423"/>
<keyword evidence="3" id="KW-1185">Reference proteome</keyword>
<feature type="region of interest" description="Disordered" evidence="1">
    <location>
        <begin position="1"/>
        <end position="169"/>
    </location>
</feature>
<dbReference type="Proteomes" id="UP000077701">
    <property type="component" value="Unassembled WGS sequence"/>
</dbReference>
<dbReference type="AlphaFoldDB" id="A0A171DIN9"/>